<protein>
    <submittedName>
        <fullName evidence="2">LANO_0E03004g1_1</fullName>
    </submittedName>
</protein>
<evidence type="ECO:0000256" key="1">
    <source>
        <dbReference type="SAM" id="MobiDB-lite"/>
    </source>
</evidence>
<accession>A0A1G4JQR2</accession>
<reference evidence="3" key="1">
    <citation type="submission" date="2016-03" db="EMBL/GenBank/DDBJ databases">
        <authorList>
            <person name="Devillers Hugo."/>
        </authorList>
    </citation>
    <scope>NUCLEOTIDE SEQUENCE [LARGE SCALE GENOMIC DNA]</scope>
</reference>
<sequence length="173" mass="19360">MLNRTQSFQNCKETDVPGYNDCPLFLYPPKRTTGEKNAVPSSQIDTYGGTKAATAPPPPMKWRSSSQNSSISVSSTGPQVTCKEKSDILLEIDAVLARDSKLSPTEFQYYKSKIVANIDKSLDHEHGRQTMSEILASLEEKEKVYKLLTEWMMSDTATGKWCPSFRKIISNLT</sequence>
<keyword evidence="3" id="KW-1185">Reference proteome</keyword>
<organism evidence="2 3">
    <name type="scientific">Lachancea nothofagi CBS 11611</name>
    <dbReference type="NCBI Taxonomy" id="1266666"/>
    <lineage>
        <taxon>Eukaryota</taxon>
        <taxon>Fungi</taxon>
        <taxon>Dikarya</taxon>
        <taxon>Ascomycota</taxon>
        <taxon>Saccharomycotina</taxon>
        <taxon>Saccharomycetes</taxon>
        <taxon>Saccharomycetales</taxon>
        <taxon>Saccharomycetaceae</taxon>
        <taxon>Lachancea</taxon>
    </lineage>
</organism>
<feature type="compositionally biased region" description="Low complexity" evidence="1">
    <location>
        <begin position="64"/>
        <end position="75"/>
    </location>
</feature>
<dbReference type="EMBL" id="LT598451">
    <property type="protein sequence ID" value="SCU93103.1"/>
    <property type="molecule type" value="Genomic_DNA"/>
</dbReference>
<dbReference type="AlphaFoldDB" id="A0A1G4JQR2"/>
<dbReference type="Proteomes" id="UP000189911">
    <property type="component" value="Chromosome E"/>
</dbReference>
<evidence type="ECO:0000313" key="3">
    <source>
        <dbReference type="Proteomes" id="UP000189911"/>
    </source>
</evidence>
<proteinExistence type="predicted"/>
<gene>
    <name evidence="2" type="ORF">LANO_0E03004G</name>
</gene>
<feature type="region of interest" description="Disordered" evidence="1">
    <location>
        <begin position="30"/>
        <end position="78"/>
    </location>
</feature>
<dbReference type="OrthoDB" id="4090463at2759"/>
<name>A0A1G4JQR2_9SACH</name>
<evidence type="ECO:0000313" key="2">
    <source>
        <dbReference type="EMBL" id="SCU93103.1"/>
    </source>
</evidence>